<gene>
    <name evidence="2" type="ORF">FK529_17775</name>
</gene>
<evidence type="ECO:0000313" key="2">
    <source>
        <dbReference type="EMBL" id="TWS17938.1"/>
    </source>
</evidence>
<keyword evidence="2" id="KW-0378">Hydrolase</keyword>
<dbReference type="AlphaFoldDB" id="A0A5C5R570"/>
<evidence type="ECO:0000313" key="3">
    <source>
        <dbReference type="Proteomes" id="UP000317291"/>
    </source>
</evidence>
<feature type="domain" description="Metallo-beta-lactamase" evidence="1">
    <location>
        <begin position="26"/>
        <end position="189"/>
    </location>
</feature>
<proteinExistence type="predicted"/>
<dbReference type="Pfam" id="PF00753">
    <property type="entry name" value="Lactamase_B"/>
    <property type="match status" value="1"/>
</dbReference>
<protein>
    <submittedName>
        <fullName evidence="2">MBL fold metallo-hydrolase</fullName>
    </submittedName>
</protein>
<sequence length="210" mass="22058">MTAAVRIDHVETSGIFALDGGEWEVSNNIWLIGDDAEVLIVDAAHEAEPIAAAVGDRRVVGIVCTHGHNDHVTVAPQLAERFGAPLLLHPDDEMLLRMTHPDAAFTPLADGDRIPVGDAEVLVLHTPGHSPGSVCLYVAALGTLCSGDTLFHGGPGATGRSFSDFPTIIDSIRDRLLTLPPETTVRTGHGEGTTIGAEAPQLGDWIARGS</sequence>
<comment type="caution">
    <text evidence="2">The sequence shown here is derived from an EMBL/GenBank/DDBJ whole genome shotgun (WGS) entry which is preliminary data.</text>
</comment>
<evidence type="ECO:0000259" key="1">
    <source>
        <dbReference type="SMART" id="SM00849"/>
    </source>
</evidence>
<organism evidence="2 3">
    <name type="scientific">Tsukamurella asaccharolytica</name>
    <dbReference type="NCBI Taxonomy" id="2592067"/>
    <lineage>
        <taxon>Bacteria</taxon>
        <taxon>Bacillati</taxon>
        <taxon>Actinomycetota</taxon>
        <taxon>Actinomycetes</taxon>
        <taxon>Mycobacteriales</taxon>
        <taxon>Tsukamurellaceae</taxon>
        <taxon>Tsukamurella</taxon>
    </lineage>
</organism>
<reference evidence="2 3" key="1">
    <citation type="submission" date="2019-06" db="EMBL/GenBank/DDBJ databases">
        <title>Tsukamurella conjunctivitidis sp. nov., Tsukamurella assacharolytica sp. nov. and Tsukamurella sputae sp. nov. isolated from patients with conjunctivitis, bacteraemia (lymphoma) and respiratory infection (sputum) in Hong Kong.</title>
        <authorList>
            <person name="Teng J.L.L."/>
            <person name="Lee H.H."/>
            <person name="Fong J.Y.H."/>
            <person name="Fok K.M.N."/>
            <person name="Lau S.K.P."/>
            <person name="Woo P.C.Y."/>
        </authorList>
    </citation>
    <scope>NUCLEOTIDE SEQUENCE [LARGE SCALE GENOMIC DNA]</scope>
    <source>
        <strain evidence="2 3">HKU71</strain>
    </source>
</reference>
<dbReference type="SUPFAM" id="SSF56281">
    <property type="entry name" value="Metallo-hydrolase/oxidoreductase"/>
    <property type="match status" value="1"/>
</dbReference>
<dbReference type="EMBL" id="VIGW01000015">
    <property type="protein sequence ID" value="TWS17938.1"/>
    <property type="molecule type" value="Genomic_DNA"/>
</dbReference>
<dbReference type="InterPro" id="IPR001279">
    <property type="entry name" value="Metallo-B-lactamas"/>
</dbReference>
<keyword evidence="3" id="KW-1185">Reference proteome</keyword>
<dbReference type="SMART" id="SM00849">
    <property type="entry name" value="Lactamase_B"/>
    <property type="match status" value="1"/>
</dbReference>
<accession>A0A5C5R570</accession>
<dbReference type="OrthoDB" id="2971563at2"/>
<dbReference type="Gene3D" id="3.60.15.10">
    <property type="entry name" value="Ribonuclease Z/Hydroxyacylglutathione hydrolase-like"/>
    <property type="match status" value="1"/>
</dbReference>
<dbReference type="RefSeq" id="WP_146563718.1">
    <property type="nucleotide sequence ID" value="NZ_VIGW01000015.1"/>
</dbReference>
<dbReference type="PANTHER" id="PTHR46233:SF4">
    <property type="entry name" value="METALLO-BETA-LACTAMASE DOMAIN-CONTAINING PROTEIN"/>
    <property type="match status" value="1"/>
</dbReference>
<dbReference type="CDD" id="cd06262">
    <property type="entry name" value="metallo-hydrolase-like_MBL-fold"/>
    <property type="match status" value="1"/>
</dbReference>
<dbReference type="InterPro" id="IPR051453">
    <property type="entry name" value="MBL_Glyoxalase_II"/>
</dbReference>
<dbReference type="PANTHER" id="PTHR46233">
    <property type="entry name" value="HYDROXYACYLGLUTATHIONE HYDROLASE GLOC"/>
    <property type="match status" value="1"/>
</dbReference>
<name>A0A5C5R570_9ACTN</name>
<dbReference type="GO" id="GO:0016787">
    <property type="term" value="F:hydrolase activity"/>
    <property type="evidence" value="ECO:0007669"/>
    <property type="project" value="UniProtKB-KW"/>
</dbReference>
<dbReference type="InterPro" id="IPR036866">
    <property type="entry name" value="RibonucZ/Hydroxyglut_hydro"/>
</dbReference>
<dbReference type="Proteomes" id="UP000317291">
    <property type="component" value="Unassembled WGS sequence"/>
</dbReference>